<proteinExistence type="predicted"/>
<evidence type="ECO:0000256" key="1">
    <source>
        <dbReference type="ARBA" id="ARBA00022737"/>
    </source>
</evidence>
<keyword evidence="9" id="KW-1185">Reference proteome</keyword>
<feature type="region of interest" description="Disordered" evidence="7">
    <location>
        <begin position="3386"/>
        <end position="3429"/>
    </location>
</feature>
<dbReference type="Pfam" id="PF09169">
    <property type="entry name" value="BRCA-2_helical"/>
    <property type="match status" value="1"/>
</dbReference>
<protein>
    <submittedName>
        <fullName evidence="10">LOW QUALITY PROTEIN: breast cancer type 2 susceptibility protein</fullName>
    </submittedName>
</protein>
<dbReference type="PROSITE" id="PS50138">
    <property type="entry name" value="BRCA2_REPEAT"/>
    <property type="match status" value="6"/>
</dbReference>
<evidence type="ECO:0000256" key="7">
    <source>
        <dbReference type="SAM" id="MobiDB-lite"/>
    </source>
</evidence>
<dbReference type="SUPFAM" id="SSF81878">
    <property type="entry name" value="BRCA2 tower domain"/>
    <property type="match status" value="1"/>
</dbReference>
<feature type="compositionally biased region" description="Polar residues" evidence="7">
    <location>
        <begin position="3247"/>
        <end position="3266"/>
    </location>
</feature>
<feature type="region of interest" description="Disordered" evidence="7">
    <location>
        <begin position="2382"/>
        <end position="2452"/>
    </location>
</feature>
<feature type="compositionally biased region" description="Polar residues" evidence="7">
    <location>
        <begin position="1393"/>
        <end position="1415"/>
    </location>
</feature>
<feature type="region of interest" description="Disordered" evidence="7">
    <location>
        <begin position="237"/>
        <end position="273"/>
    </location>
</feature>
<dbReference type="PIRSF" id="PIRSF002397">
    <property type="entry name" value="BRCA2"/>
    <property type="match status" value="1"/>
</dbReference>
<keyword evidence="4" id="KW-0233">DNA recombination</keyword>
<dbReference type="InterPro" id="IPR015187">
    <property type="entry name" value="BRCA2_OB_1"/>
</dbReference>
<dbReference type="InterPro" id="IPR048262">
    <property type="entry name" value="BRCA2_OB_2_dom"/>
</dbReference>
<dbReference type="InterPro" id="IPR015252">
    <property type="entry name" value="BRCA2_hlx"/>
</dbReference>
<dbReference type="PANTHER" id="PTHR11289">
    <property type="entry name" value="BREAST CANCER TYPE 2 SUSCEPTIBILITY PROTEIN BRCA2"/>
    <property type="match status" value="1"/>
</dbReference>
<feature type="region of interest" description="Disordered" evidence="7">
    <location>
        <begin position="3335"/>
        <end position="3360"/>
    </location>
</feature>
<dbReference type="SUPFAM" id="SSF81872">
    <property type="entry name" value="BRCA2 helical domain"/>
    <property type="match status" value="1"/>
</dbReference>
<name>A0ABM1AYF4_MICOH</name>
<dbReference type="Gene3D" id="2.40.50.140">
    <property type="entry name" value="Nucleic acid-binding proteins"/>
    <property type="match status" value="3"/>
</dbReference>
<feature type="repeat" description="BRCA2" evidence="6">
    <location>
        <begin position="1067"/>
        <end position="1101"/>
    </location>
</feature>
<reference evidence="10" key="1">
    <citation type="submission" date="2025-08" db="UniProtKB">
        <authorList>
            <consortium name="RefSeq"/>
        </authorList>
    </citation>
    <scope>IDENTIFICATION</scope>
</reference>
<evidence type="ECO:0000259" key="8">
    <source>
        <dbReference type="SMART" id="SM01341"/>
    </source>
</evidence>
<evidence type="ECO:0000256" key="6">
    <source>
        <dbReference type="PROSITE-ProRule" id="PRU00032"/>
    </source>
</evidence>
<feature type="domain" description="Tower" evidence="8">
    <location>
        <begin position="2869"/>
        <end position="2910"/>
    </location>
</feature>
<evidence type="ECO:0000256" key="5">
    <source>
        <dbReference type="ARBA" id="ARBA00023204"/>
    </source>
</evidence>
<dbReference type="InterPro" id="IPR055077">
    <property type="entry name" value="BRCA2_TR2"/>
</dbReference>
<dbReference type="InterPro" id="IPR015205">
    <property type="entry name" value="Tower_dom"/>
</dbReference>
<feature type="repeat" description="BRCA2" evidence="6">
    <location>
        <begin position="1587"/>
        <end position="1621"/>
    </location>
</feature>
<dbReference type="SUPFAM" id="SSF50249">
    <property type="entry name" value="Nucleic acid-binding proteins"/>
    <property type="match status" value="3"/>
</dbReference>
<dbReference type="InterPro" id="IPR002093">
    <property type="entry name" value="BRCA2_repeat"/>
</dbReference>
<feature type="compositionally biased region" description="Basic residues" evidence="7">
    <location>
        <begin position="3339"/>
        <end position="3350"/>
    </location>
</feature>
<organism evidence="9 10">
    <name type="scientific">Microtus ochrogaster</name>
    <name type="common">Prairie vole</name>
    <dbReference type="NCBI Taxonomy" id="79684"/>
    <lineage>
        <taxon>Eukaryota</taxon>
        <taxon>Metazoa</taxon>
        <taxon>Chordata</taxon>
        <taxon>Craniata</taxon>
        <taxon>Vertebrata</taxon>
        <taxon>Euteleostomi</taxon>
        <taxon>Mammalia</taxon>
        <taxon>Eutheria</taxon>
        <taxon>Euarchontoglires</taxon>
        <taxon>Glires</taxon>
        <taxon>Rodentia</taxon>
        <taxon>Myomorpha</taxon>
        <taxon>Muroidea</taxon>
        <taxon>Cricetidae</taxon>
        <taxon>Arvicolinae</taxon>
        <taxon>Microtus</taxon>
    </lineage>
</organism>
<dbReference type="InterPro" id="IPR015188">
    <property type="entry name" value="BRCA2_OB_3"/>
</dbReference>
<dbReference type="InterPro" id="IPR015525">
    <property type="entry name" value="BRCA2"/>
</dbReference>
<dbReference type="InterPro" id="IPR036315">
    <property type="entry name" value="BRCA2_hlx_sf"/>
</dbReference>
<dbReference type="Pfam" id="PF22687">
    <property type="entry name" value="BRCA2_TR2"/>
    <property type="match status" value="1"/>
</dbReference>
<dbReference type="Pfam" id="PF09121">
    <property type="entry name" value="Tower"/>
    <property type="match status" value="1"/>
</dbReference>
<feature type="region of interest" description="Disordered" evidence="7">
    <location>
        <begin position="328"/>
        <end position="376"/>
    </location>
</feature>
<feature type="compositionally biased region" description="Basic and acidic residues" evidence="7">
    <location>
        <begin position="328"/>
        <end position="357"/>
    </location>
</feature>
<evidence type="ECO:0000256" key="3">
    <source>
        <dbReference type="ARBA" id="ARBA00023125"/>
    </source>
</evidence>
<keyword evidence="5" id="KW-0234">DNA repair</keyword>
<dbReference type="Pfam" id="PF00634">
    <property type="entry name" value="BRCA2"/>
    <property type="match status" value="5"/>
</dbReference>
<feature type="repeat" description="BRCA2" evidence="6">
    <location>
        <begin position="2100"/>
        <end position="2134"/>
    </location>
</feature>
<dbReference type="GeneID" id="101998959"/>
<accession>A0ABM1AYF4</accession>
<evidence type="ECO:0000313" key="9">
    <source>
        <dbReference type="Proteomes" id="UP000694915"/>
    </source>
</evidence>
<feature type="compositionally biased region" description="Polar residues" evidence="7">
    <location>
        <begin position="3226"/>
        <end position="3237"/>
    </location>
</feature>
<feature type="region of interest" description="Disordered" evidence="7">
    <location>
        <begin position="1381"/>
        <end position="1420"/>
    </location>
</feature>
<dbReference type="Pfam" id="PF09104">
    <property type="entry name" value="BRCA-2_OB3"/>
    <property type="match status" value="1"/>
</dbReference>
<evidence type="ECO:0000256" key="4">
    <source>
        <dbReference type="ARBA" id="ARBA00023172"/>
    </source>
</evidence>
<keyword evidence="2" id="KW-0227">DNA damage</keyword>
<dbReference type="RefSeq" id="XP_013210637.2">
    <property type="nucleotide sequence ID" value="XM_013355183.2"/>
</dbReference>
<dbReference type="CDD" id="cd04494">
    <property type="entry name" value="BRCA2DBD_OB2"/>
    <property type="match status" value="1"/>
</dbReference>
<dbReference type="SMART" id="SM01341">
    <property type="entry name" value="Tower"/>
    <property type="match status" value="1"/>
</dbReference>
<feature type="repeat" description="BRCA2" evidence="6">
    <location>
        <begin position="2022"/>
        <end position="2056"/>
    </location>
</feature>
<feature type="repeat" description="BRCA2" evidence="6">
    <location>
        <begin position="1489"/>
        <end position="1523"/>
    </location>
</feature>
<gene>
    <name evidence="10" type="primary">Brca2</name>
</gene>
<keyword evidence="1" id="KW-0677">Repeat</keyword>
<feature type="region of interest" description="Disordered" evidence="7">
    <location>
        <begin position="3219"/>
        <end position="3276"/>
    </location>
</feature>
<feature type="compositionally biased region" description="Polar residues" evidence="7">
    <location>
        <begin position="2077"/>
        <end position="2093"/>
    </location>
</feature>
<feature type="region of interest" description="Disordered" evidence="7">
    <location>
        <begin position="2284"/>
        <end position="2310"/>
    </location>
</feature>
<dbReference type="CDD" id="cd04493">
    <property type="entry name" value="BRCA2DBD_OB1"/>
    <property type="match status" value="1"/>
</dbReference>
<dbReference type="InterPro" id="IPR012340">
    <property type="entry name" value="NA-bd_OB-fold"/>
</dbReference>
<sequence>MPIEYKRRPTFFEIFQARCSTADLGPISLNWFEELSSEAPPYNFEPSEEYDYKPHSYEPQLFKTPQRKPPYHQLASTPIIFKEQGQTQPLDQSPFNELGKITANSKHKNHHRTKAKVGPVLDVASPPLRSCLSESPLPLRRLQVVPQREKPVLYGSLFSSPKIEEGQTPKPISESLGVEVDPDMSWSSSLATPPTLSSTVLIARDEEARGIVYPEDSPAILRSYFSNHNESLKKNARSLPSVTDSENKSQRQAFSHGLGKMLRDSSGKTNSFKDCLQKTMPNVVDDWETTAETSEEDSFSLCFPKHRSRNLQKMRMGKSRKKIFSDVRTDELSEEASRWAGEKHSSELDTEPSHSDPLDPDVTNQKPCGSGNEGICKEAVQSSSSGWSQLTLSGLTGTQMGKTPLLCISSNNQNNSEKDFIDTKKEGIDSIASEKSLPHIFVLPEPEKVISAKTLGDRAHEGQHLDSHEVSIAGEQAVSGTCQAACLFQSVGKSVFRMREPLEECLGTVFSESETSLAATEEPGASASVLGTCAVCSQTEPVTVTSASVLGTCAVCSQTEEPGISASVLGTCAVCSQTEEPGISASVLGTCALCSQTEETGTSASVLGTCAVCSQTENSLCPGSADSGTWPTTLTHTSATGKTAGLISTLKNKRKKFIYSVSDDASHQRTEIPAVRTSELTNPSAQFEASAFDVPFIFTYENSGLSDSSVIRSSLQNDPEEPSLSLANSFVTVSNKESSHTNALISQDLNDKEAIVSEEKSGPHIALETDCLSCVPEKQCENEDQKSPKVSNGKERILVSACRPAGQYVAAVQPGSTSFELQEDPIGGHKSTSIFKVTPSLKMPLSKPVVVSRGKVYNMPEKLQCECCKDNTELSKNIPLEKNKICILSESSKISEFLPPGKYVTEASPAGKSRFSKNTNLAVIKKDQEKNAFISEIPVNMSSEELFPENENNIAFQGTYESNKIGLGSTVELQEEDLSHAKGPDLQTSPTATAVDEDIGDEQAAHALITNDSDSSACTKKSRSAIEQHLKGTADKDLKLNSSLDVRSAGNNDYTDKCSWFLDPVFSHNFGGSFRTASNKEIKLSEHNVKKSKIFFKDIEEQYPTSLACIDIVNALPLANQKRLSEPYTFDLQSVTTVSASSQGRASVSCEDTHTSPQLLSSKQDFHSNHSLTPSQKAEITELSTILEESGSQFEFTQFRKPSRVAQNNVPDVPGNLMVAIGTTSEEQKDVDPHLTMDSSSVGHTDHSKKFEGSVGVKQNSSCLLKGNCNESTSCFLTNVNEMEFEGFRSALGTKLSVSNEALQKAVKLFSDIENISEETSAKIDPRAFSSSADHDSVASVFKIKKQNSDKSFDEKTSKCQVILQNNAEMTTGGFVGKNPENCTRNTKYEDNYTGSQRSTYKLENSESSKPSTGVTVDIQKDGGDLPCAADQGNKYPESCTQYVREENTQIKECISDLTCLEVMKAEETCCIQSSDKEQLPSGKMEQNIKDFNISFQTASGKNIRVSEESLSKSANILNQETDELIVFSDPLSSKFHCGINKNKMDISCHKETTSIKKVFKECFPLGTVSQLPTLQQHHEFEIESTKEPTLLSFHTASGKKVKITQDSLDKVKNLFDETQYVRKTISFSHQGSKPLKDRENFKEGLILACETIVEIPASKSGEIQNSFGSKETGVPPKQSDHLYRQTENLKTSNSISSNEIEKSPTTSCIRQLSSSVTEDCALVCDTGHGRKICVTEFSLPKGRKQLREGLGDKSERKNAAEIDCVKEHTEGYAGNASDEHSSDSIRNEVGANCASENQASALFSDPGVSHSCPSQSSFCHSDNMHNDSGYFSKNKIDSDTQPDMKNAEDSALFSNVSATEEVSTYPQTAKENTCVQKLETNSSPCAKRSVAIEMATGDSRNFKVSSPMVITSYSQETVKTVKEIFTDNNKTIKQNTKSKPGTCHTSCHKVLDNSQDFIRPSSLDDNYINSHKTFVYTQKEQILQHNNQSMSGLEKAQMQPVNLGTWDTCKSVRELPQAACPSRTYGIFSTASGKAVQVSDASLEKAKRVFSEMDGGAKPSTVPLESNEQSDHSVRSKSSVVQNPEGVSSLPKTFTSNVSSSVFSGFSTAGGKRVTVSESALHKVKGMLEEFDLIRTEHTAQHSPTSEDVSKIPPQSCVEKRTPEYPVNSKLQKTCDGKFSLPNNYRENGSLGNTHAIEVFPQLPPLKEDTQLVLGTKVSLKAYLLEKEQTLPQTIEAETDKMGVSDVPVRTNVGDSCTSTKEPENYFETEAVEIAKAFMEDDELTDSEPSHAKHSLSTHPQNEALFNSKTRKRRVAVDAVGQPPIKRSLLNEFDRIIENKGKSLKPLKSAPDGTMKDRRLFTHHMSLEPVTCGPFWSSQYSPQCSSSKERRETQSPRFTAPAQGHLSRGHPGHSALEKPPSHPTASLLPTHKVPASRNERTRCPATGRSTTVFVPPFKMKSQFHRDEHWNTKNIHAEGKNHKSIDGDGEDVSDSDIRQCDKGNFHQEATECEEEPLDLMESLQNARDLQNMRIKKKERHHLSPQPGSLYLTKSSTLPRISLQAAVRGRVPSACSHKQLYMYGVSKECMNINSRNAEHFQFDIQNYFGKEDVCAGKGIQLADGGWLIPSNDGKAGKEEFYRALCDTPGVDPKLISSVWVSNHYRWIVWKLAAMEFAFPKEFANRCLNPERVLLQLKYRYDVEIDNSSRSALKKILERDDTSAKTLVLCVSDVLSPSTSGPEASGSETRADPKSVDTVELTDGWYAVKAQLDPPLVALVKSGRLTVGQKIITYGAELVGSPDACAPLEAPDSLRLKISANSTRPARWHSKLGFFRDPRPFPLFLSSLFSDGGSVGCVDIIVQRVYPLQWVEKTASGLYIFRNEKEEAKEAVRFAGDQQKKLEALFTKIQAEFKDHEEDTAQRCVLSRALTRQQVHALQDGAELYAAVLSASDPDHLEGCFSEEQLRALNNHRQMLNDKKQAQIQSEFRKALESAEQEEGLSRDVTTVWKLRVTSYKKEEQSSLLSIWRPSADLHSLLTEGKRYRIYHLAVSRSRSKFERTSIQLTATKRTQYQQLPASQETLLQVYQPREPLHFSRLLEPAFQPPCSEVDLVGVVVSVVKAVGLAPLVYLSDECLNLLVVKFGTDVNEDIKPRVLVAASNLQWHPESRSVVPTLFAGNFSVFSTSPKEVYFQERANRMKQAIENMDTFYKEAEKKLLHLLNGDSPKRSTPTKDSTLLASTCPAAEPTPTGSQRFSPNSEQNYQNPLSHCTPKEKSTPLAQSAQLASKSCYGEREIDDPKTCRKRRALDFLSRLPLPPPVSPICTFVSPAAQKAFQPPRRCGTKHATAKKKKEPYSPQRTPCQKASGVSLLEYDSVADEELALLSTPAFLPGSSEGNEQAFPGDSTRTPVPQDKKTPASTEARPAWRTQMQEGVYLRDCRGDNSDGKLAVES</sequence>
<keyword evidence="3" id="KW-0238">DNA-binding</keyword>
<evidence type="ECO:0000256" key="2">
    <source>
        <dbReference type="ARBA" id="ARBA00022763"/>
    </source>
</evidence>
<dbReference type="Pfam" id="PF09103">
    <property type="entry name" value="BRCA-2_OB1"/>
    <property type="match status" value="1"/>
</dbReference>
<feature type="region of interest" description="Disordered" evidence="7">
    <location>
        <begin position="2054"/>
        <end position="2093"/>
    </location>
</feature>
<feature type="compositionally biased region" description="Polar residues" evidence="7">
    <location>
        <begin position="2296"/>
        <end position="2309"/>
    </location>
</feature>
<dbReference type="Gene3D" id="6.10.70.10">
    <property type="match status" value="1"/>
</dbReference>
<feature type="repeat" description="BRCA2" evidence="6">
    <location>
        <begin position="1281"/>
        <end position="1315"/>
    </location>
</feature>
<evidence type="ECO:0000313" key="10">
    <source>
        <dbReference type="RefSeq" id="XP_013210637.2"/>
    </source>
</evidence>
<dbReference type="Pfam" id="PF21318">
    <property type="entry name" value="BRCA2DBD_OB2"/>
    <property type="match status" value="1"/>
</dbReference>
<dbReference type="Proteomes" id="UP000694915">
    <property type="component" value="Unplaced"/>
</dbReference>
<dbReference type="PANTHER" id="PTHR11289:SF0">
    <property type="entry name" value="BREAST CANCER TYPE 2 SUSCEPTIBILITY PROTEIN"/>
    <property type="match status" value="1"/>
</dbReference>